<evidence type="ECO:0000313" key="1">
    <source>
        <dbReference type="EMBL" id="KAJ6243211.1"/>
    </source>
</evidence>
<name>A0ABQ8YF42_9EUKA</name>
<sequence>MGNFKSLTNWWSEAIHEINRRNTNKLNFSNHDLENIQLPLITYTSTTNRKRKTKIHNNELILDPKKSNSIHKENTYQKFQVEKELANLCKQLSDFVVTTNNTKLESKEITISMTNNINEKKQPNSSLHENDFTIVEIEN</sequence>
<gene>
    <name evidence="1" type="ORF">M0813_22351</name>
</gene>
<keyword evidence="2" id="KW-1185">Reference proteome</keyword>
<proteinExistence type="predicted"/>
<dbReference type="EMBL" id="JAOAOG010000172">
    <property type="protein sequence ID" value="KAJ6243211.1"/>
    <property type="molecule type" value="Genomic_DNA"/>
</dbReference>
<dbReference type="Proteomes" id="UP001150062">
    <property type="component" value="Unassembled WGS sequence"/>
</dbReference>
<protein>
    <submittedName>
        <fullName evidence="1">Uncharacterized protein</fullName>
    </submittedName>
</protein>
<accession>A0ABQ8YF42</accession>
<evidence type="ECO:0000313" key="2">
    <source>
        <dbReference type="Proteomes" id="UP001150062"/>
    </source>
</evidence>
<reference evidence="1" key="1">
    <citation type="submission" date="2022-08" db="EMBL/GenBank/DDBJ databases">
        <title>Novel sulfate-reducing endosymbionts in the free-living metamonad Anaeramoeba.</title>
        <authorList>
            <person name="Jerlstrom-Hultqvist J."/>
            <person name="Cepicka I."/>
            <person name="Gallot-Lavallee L."/>
            <person name="Salas-Leiva D."/>
            <person name="Curtis B.A."/>
            <person name="Zahonova K."/>
            <person name="Pipaliya S."/>
            <person name="Dacks J."/>
            <person name="Roger A.J."/>
        </authorList>
    </citation>
    <scope>NUCLEOTIDE SEQUENCE</scope>
    <source>
        <strain evidence="1">Schooner1</strain>
    </source>
</reference>
<organism evidence="1 2">
    <name type="scientific">Anaeramoeba flamelloides</name>
    <dbReference type="NCBI Taxonomy" id="1746091"/>
    <lineage>
        <taxon>Eukaryota</taxon>
        <taxon>Metamonada</taxon>
        <taxon>Anaeramoebidae</taxon>
        <taxon>Anaeramoeba</taxon>
    </lineage>
</organism>
<comment type="caution">
    <text evidence="1">The sequence shown here is derived from an EMBL/GenBank/DDBJ whole genome shotgun (WGS) entry which is preliminary data.</text>
</comment>